<name>A0AAV7ZDW1_9EUKA</name>
<proteinExistence type="predicted"/>
<evidence type="ECO:0000259" key="4">
    <source>
        <dbReference type="PROSITE" id="PS50018"/>
    </source>
</evidence>
<dbReference type="SUPFAM" id="SSF48350">
    <property type="entry name" value="GTPase activation domain, GAP"/>
    <property type="match status" value="1"/>
</dbReference>
<reference evidence="6" key="1">
    <citation type="submission" date="2022-08" db="EMBL/GenBank/DDBJ databases">
        <title>Novel sulphate-reducing endosymbionts in the free-living metamonad Anaeramoeba.</title>
        <authorList>
            <person name="Jerlstrom-Hultqvist J."/>
            <person name="Cepicka I."/>
            <person name="Gallot-Lavallee L."/>
            <person name="Salas-Leiva D."/>
            <person name="Curtis B.A."/>
            <person name="Zahonova K."/>
            <person name="Pipaliya S."/>
            <person name="Dacks J."/>
            <person name="Roger A.J."/>
        </authorList>
    </citation>
    <scope>NUCLEOTIDE SEQUENCE</scope>
    <source>
        <strain evidence="6">Busselton2</strain>
    </source>
</reference>
<dbReference type="AlphaFoldDB" id="A0AAV7ZDW1"/>
<keyword evidence="1" id="KW-0343">GTPase activation</keyword>
<dbReference type="PANTHER" id="PTHR10194">
    <property type="entry name" value="RAS GTPASE-ACTIVATING PROTEINS"/>
    <property type="match status" value="1"/>
</dbReference>
<dbReference type="EMBL" id="JANTQA010000033">
    <property type="protein sequence ID" value="KAJ3438363.1"/>
    <property type="molecule type" value="Genomic_DNA"/>
</dbReference>
<dbReference type="Gene3D" id="1.10.506.10">
    <property type="entry name" value="GTPase Activation - p120gap, domain 1"/>
    <property type="match status" value="1"/>
</dbReference>
<dbReference type="SMART" id="SM00033">
    <property type="entry name" value="CH"/>
    <property type="match status" value="1"/>
</dbReference>
<dbReference type="InterPro" id="IPR039360">
    <property type="entry name" value="Ras_GTPase"/>
</dbReference>
<keyword evidence="2" id="KW-0175">Coiled coil</keyword>
<comment type="caution">
    <text evidence="6">The sequence shown here is derived from an EMBL/GenBank/DDBJ whole genome shotgun (WGS) entry which is preliminary data.</text>
</comment>
<dbReference type="InterPro" id="IPR001936">
    <property type="entry name" value="RasGAP_dom"/>
</dbReference>
<dbReference type="InterPro" id="IPR036872">
    <property type="entry name" value="CH_dom_sf"/>
</dbReference>
<dbReference type="SUPFAM" id="SSF47576">
    <property type="entry name" value="Calponin-homology domain, CH-domain"/>
    <property type="match status" value="1"/>
</dbReference>
<sequence length="916" mass="107728">MSKINQEIDELFKEIQKQPLFKTFIEKETVKDENLKHREILLRFLNQQLDLINVEITVANFDQDLKDCQVFSHLLYKLTEIEDFKGILTKYQSNEEKAKAFLKLLKENHFDFRLFKKEDLLSGNELEMVAFVGKLFLLFNYQMIWEKKSEKQLKELEEDKLEKEKEIKSLKKELKIINFEIEAEEDLSGGNNLNNQKKYGDIFSFTNVTEHIINSSTFLKYNIFESLSFLIDALGIENDQTLQFQKTLELFQQNEFKEFVVWTTEIFFLNGLVKIIRSHVQEKFTSHVRNLINIEISNFKATNEKELEHFFSRILEILKENKIYIMEINPVYKSVSTLFDQFLFISLFRTQITNRITDLLFDHSVLIESPKQQLTKTNIWGQLHRITNKIMPGMIRDTTLIETISLFFKQLGFNDHRPMAEQLVKKSKKIAFGKVIRVILTNILSEKSNKELKIFLNSNKNEFDETLFDNCYEIMKPYLEKTDFDFLCKAIDPKICRETSKKMANALFYLFDFFGFSLPLVQLCIRYEILSSNDKEGKLNLFKQNDMSSLLSSILVQIHGQRHLIKILSKPIKEAINDYNENYSNKQNKGNSINTQFLKEHFHRLVDAVIDTNEKYPIEIKLICYYYQIELEQQYPELFITAVGSFLFLRYICPTIVSPENHNIVQKQSISNVTRRILINLSQVIQKFALGMKFNESTKKQLSLLNPDIGKKSQARNAFYQKTANLGSLVPKTFYKPFSKRIDFKLDKPIEQISVHFFLSQFDASKFFQPKKLALEFLIQIQKFKSRYYGQTNQQTEEQKFDEFFGQFGSEYLQSLTEKVKKFSKLIENLHSELTPIKKIAEGKQTTKQIQKIDQSSVNKQSNTTNKSSDQTENANSKNSKSRKDRTYSTGIISQAQNTKKKGFKSRFKRKGKNEK</sequence>
<feature type="compositionally biased region" description="Basic residues" evidence="3">
    <location>
        <begin position="899"/>
        <end position="916"/>
    </location>
</feature>
<dbReference type="Gene3D" id="1.10.418.10">
    <property type="entry name" value="Calponin-like domain"/>
    <property type="match status" value="1"/>
</dbReference>
<evidence type="ECO:0008006" key="8">
    <source>
        <dbReference type="Google" id="ProtNLM"/>
    </source>
</evidence>
<dbReference type="Proteomes" id="UP001146793">
    <property type="component" value="Unassembled WGS sequence"/>
</dbReference>
<evidence type="ECO:0000313" key="6">
    <source>
        <dbReference type="EMBL" id="KAJ3438363.1"/>
    </source>
</evidence>
<accession>A0AAV7ZDW1</accession>
<dbReference type="Pfam" id="PF00307">
    <property type="entry name" value="CH"/>
    <property type="match status" value="1"/>
</dbReference>
<feature type="domain" description="Ras-GAP" evidence="4">
    <location>
        <begin position="499"/>
        <end position="690"/>
    </location>
</feature>
<dbReference type="SMART" id="SM00323">
    <property type="entry name" value="RasGAP"/>
    <property type="match status" value="1"/>
</dbReference>
<evidence type="ECO:0000256" key="3">
    <source>
        <dbReference type="SAM" id="MobiDB-lite"/>
    </source>
</evidence>
<evidence type="ECO:0000256" key="1">
    <source>
        <dbReference type="ARBA" id="ARBA00022468"/>
    </source>
</evidence>
<evidence type="ECO:0000259" key="5">
    <source>
        <dbReference type="PROSITE" id="PS50021"/>
    </source>
</evidence>
<dbReference type="Pfam" id="PF00616">
    <property type="entry name" value="RasGAP"/>
    <property type="match status" value="1"/>
</dbReference>
<gene>
    <name evidence="6" type="ORF">M0812_17548</name>
</gene>
<feature type="coiled-coil region" evidence="2">
    <location>
        <begin position="146"/>
        <end position="187"/>
    </location>
</feature>
<feature type="compositionally biased region" description="Polar residues" evidence="3">
    <location>
        <begin position="888"/>
        <end position="898"/>
    </location>
</feature>
<dbReference type="InterPro" id="IPR001715">
    <property type="entry name" value="CH_dom"/>
</dbReference>
<dbReference type="InterPro" id="IPR008936">
    <property type="entry name" value="Rho_GTPase_activation_prot"/>
</dbReference>
<feature type="compositionally biased region" description="Polar residues" evidence="3">
    <location>
        <begin position="854"/>
        <end position="879"/>
    </location>
</feature>
<evidence type="ECO:0000256" key="2">
    <source>
        <dbReference type="SAM" id="Coils"/>
    </source>
</evidence>
<dbReference type="PROSITE" id="PS50021">
    <property type="entry name" value="CH"/>
    <property type="match status" value="1"/>
</dbReference>
<feature type="domain" description="Calponin-homology (CH)" evidence="5">
    <location>
        <begin position="35"/>
        <end position="140"/>
    </location>
</feature>
<protein>
    <recommendedName>
        <fullName evidence="8">Ras-GAP domain-containing protein</fullName>
    </recommendedName>
</protein>
<dbReference type="PROSITE" id="PS50018">
    <property type="entry name" value="RAS_GTPASE_ACTIV_2"/>
    <property type="match status" value="1"/>
</dbReference>
<evidence type="ECO:0000313" key="7">
    <source>
        <dbReference type="Proteomes" id="UP001146793"/>
    </source>
</evidence>
<organism evidence="6 7">
    <name type="scientific">Anaeramoeba flamelloides</name>
    <dbReference type="NCBI Taxonomy" id="1746091"/>
    <lineage>
        <taxon>Eukaryota</taxon>
        <taxon>Metamonada</taxon>
        <taxon>Anaeramoebidae</taxon>
        <taxon>Anaeramoeba</taxon>
    </lineage>
</organism>
<dbReference type="GO" id="GO:0005096">
    <property type="term" value="F:GTPase activator activity"/>
    <property type="evidence" value="ECO:0007669"/>
    <property type="project" value="UniProtKB-KW"/>
</dbReference>
<feature type="region of interest" description="Disordered" evidence="3">
    <location>
        <begin position="853"/>
        <end position="916"/>
    </location>
</feature>